<proteinExistence type="predicted"/>
<feature type="region of interest" description="Disordered" evidence="1">
    <location>
        <begin position="55"/>
        <end position="80"/>
    </location>
</feature>
<gene>
    <name evidence="3" type="ORF">G2W53_022163</name>
</gene>
<dbReference type="Proteomes" id="UP000634136">
    <property type="component" value="Unassembled WGS sequence"/>
</dbReference>
<keyword evidence="4" id="KW-1185">Reference proteome</keyword>
<dbReference type="AlphaFoldDB" id="A0A834TMJ4"/>
<sequence length="137" mass="15224">MKGNVVMVVLSVLALVMNMMEALEATVVDVASLNRSSFPVGFVFGTASSAYQCSDASTEGMRREGMKEELSLPPGPITRSRSKKFKESLQIYVRKLFKDMEDQDSIKAQEIIHTQLGVNASNKPNMSLFNYLRPENV</sequence>
<evidence type="ECO:0000313" key="4">
    <source>
        <dbReference type="Proteomes" id="UP000634136"/>
    </source>
</evidence>
<feature type="compositionally biased region" description="Basic and acidic residues" evidence="1">
    <location>
        <begin position="60"/>
        <end position="70"/>
    </location>
</feature>
<evidence type="ECO:0000256" key="1">
    <source>
        <dbReference type="SAM" id="MobiDB-lite"/>
    </source>
</evidence>
<evidence type="ECO:0000256" key="2">
    <source>
        <dbReference type="SAM" id="SignalP"/>
    </source>
</evidence>
<accession>A0A834TMJ4</accession>
<keyword evidence="2" id="KW-0732">Signal</keyword>
<feature type="chain" id="PRO_5032765290" evidence="2">
    <location>
        <begin position="23"/>
        <end position="137"/>
    </location>
</feature>
<name>A0A834TMJ4_9FABA</name>
<protein>
    <submittedName>
        <fullName evidence="3">Cyanogenic beta-glucosidase-like</fullName>
    </submittedName>
</protein>
<dbReference type="EMBL" id="JAAIUW010000007">
    <property type="protein sequence ID" value="KAF7824019.1"/>
    <property type="molecule type" value="Genomic_DNA"/>
</dbReference>
<organism evidence="3 4">
    <name type="scientific">Senna tora</name>
    <dbReference type="NCBI Taxonomy" id="362788"/>
    <lineage>
        <taxon>Eukaryota</taxon>
        <taxon>Viridiplantae</taxon>
        <taxon>Streptophyta</taxon>
        <taxon>Embryophyta</taxon>
        <taxon>Tracheophyta</taxon>
        <taxon>Spermatophyta</taxon>
        <taxon>Magnoliopsida</taxon>
        <taxon>eudicotyledons</taxon>
        <taxon>Gunneridae</taxon>
        <taxon>Pentapetalae</taxon>
        <taxon>rosids</taxon>
        <taxon>fabids</taxon>
        <taxon>Fabales</taxon>
        <taxon>Fabaceae</taxon>
        <taxon>Caesalpinioideae</taxon>
        <taxon>Cassia clade</taxon>
        <taxon>Senna</taxon>
    </lineage>
</organism>
<evidence type="ECO:0000313" key="3">
    <source>
        <dbReference type="EMBL" id="KAF7824019.1"/>
    </source>
</evidence>
<comment type="caution">
    <text evidence="3">The sequence shown here is derived from an EMBL/GenBank/DDBJ whole genome shotgun (WGS) entry which is preliminary data.</text>
</comment>
<dbReference type="Gene3D" id="3.20.20.80">
    <property type="entry name" value="Glycosidases"/>
    <property type="match status" value="1"/>
</dbReference>
<reference evidence="3" key="1">
    <citation type="submission" date="2020-09" db="EMBL/GenBank/DDBJ databases">
        <title>Genome-Enabled Discovery of Anthraquinone Biosynthesis in Senna tora.</title>
        <authorList>
            <person name="Kang S.-H."/>
            <person name="Pandey R.P."/>
            <person name="Lee C.-M."/>
            <person name="Sim J.-S."/>
            <person name="Jeong J.-T."/>
            <person name="Choi B.-S."/>
            <person name="Jung M."/>
            <person name="Ginzburg D."/>
            <person name="Zhao K."/>
            <person name="Won S.Y."/>
            <person name="Oh T.-J."/>
            <person name="Yu Y."/>
            <person name="Kim N.-H."/>
            <person name="Lee O.R."/>
            <person name="Lee T.-H."/>
            <person name="Bashyal P."/>
            <person name="Kim T.-S."/>
            <person name="Lee W.-H."/>
            <person name="Kawkins C."/>
            <person name="Kim C.-K."/>
            <person name="Kim J.S."/>
            <person name="Ahn B.O."/>
            <person name="Rhee S.Y."/>
            <person name="Sohng J.K."/>
        </authorList>
    </citation>
    <scope>NUCLEOTIDE SEQUENCE</scope>
    <source>
        <tissue evidence="3">Leaf</tissue>
    </source>
</reference>
<feature type="signal peptide" evidence="2">
    <location>
        <begin position="1"/>
        <end position="22"/>
    </location>
</feature>